<keyword evidence="5" id="KW-1185">Reference proteome</keyword>
<dbReference type="PROSITE" id="PS50883">
    <property type="entry name" value="EAL"/>
    <property type="match status" value="1"/>
</dbReference>
<reference evidence="4 5" key="1">
    <citation type="submission" date="2019-02" db="EMBL/GenBank/DDBJ databases">
        <title>Marinobacter halodurans sp. nov., a marine bacterium isolated from sea tidal flat.</title>
        <authorList>
            <person name="Yoo Y."/>
            <person name="Lee D.W."/>
            <person name="Kim B.S."/>
            <person name="Kim J.-J."/>
        </authorList>
    </citation>
    <scope>NUCLEOTIDE SEQUENCE [LARGE SCALE GENOMIC DNA]</scope>
    <source>
        <strain evidence="4 5">YJ-S3-2</strain>
    </source>
</reference>
<dbReference type="InterPro" id="IPR050706">
    <property type="entry name" value="Cyclic-di-GMP_PDE-like"/>
</dbReference>
<feature type="transmembrane region" description="Helical" evidence="1">
    <location>
        <begin position="185"/>
        <end position="206"/>
    </location>
</feature>
<organism evidence="4 5">
    <name type="scientific">Marinobacter halodurans</name>
    <dbReference type="NCBI Taxonomy" id="2528979"/>
    <lineage>
        <taxon>Bacteria</taxon>
        <taxon>Pseudomonadati</taxon>
        <taxon>Pseudomonadota</taxon>
        <taxon>Gammaproteobacteria</taxon>
        <taxon>Pseudomonadales</taxon>
        <taxon>Marinobacteraceae</taxon>
        <taxon>Marinobacter</taxon>
    </lineage>
</organism>
<dbReference type="InterPro" id="IPR011622">
    <property type="entry name" value="7TMR_DISM_rcpt_extracell_dom2"/>
</dbReference>
<sequence length="859" mass="95103">MVNLCRWTTTLMAALLLCALSASAAGLTVLGGTGQYSLNDRIAYRLGPGQPLEQVVQQGTWQEKSDDSVLNLGFTDQPVWIKASLDIPQPLDQPWYLVIPYPLLEEADLYILRDGQLPPIYHISRQQTLNPRGQAQSYQVALPLPQDLSGPVSLLLRAQSATSLQVPVELWSKERLTNDFSRESLYWGIYFGILVAMATYNLFLFLSIRDPAYGYYVLYIGSISLLMLCISGVGSAWIWSGQPLLTRYALPTSTALVSLFALMFARSFLKWQEISGGWERVLNIAAGLAGVLIVYTWIDPIHGALLAGLLGTLVIVLVISVGLAALTAGVASARYFVMAWTAFALGASLYLMNVFNLLPVNLLTNHAMQAGSAAEVLLLSFALAHRIKDERARKLAALHSQQMAERQVRDLEMQSLDQAMHDSATKLPNGTLLNQQLQTVISQGQRVALALVHYPQVKDIASSMGHNLAEDMFCQLMKKLNHTLAMLGGGICLETKQPAYIAIPEFGSAAFLIDVNQLQGALPPFIEQVVGHHEVSFRSVRLPVLMNLHCGVAVAPDHGESTEILYQHASAARDRSESRKVPVQVYSEEISDFARRRLDLLTALPQAIEDGEIELYLQPQMNSIGLELVGAEVLLRWHSSRFGPVPTWEVIEIAENAGLMDLLSRYVIAQAWKTMHLLRERNLDITCSINLSVQNLTDSHFVPDALASIKEHAIPVDRVIFEMTETAMMHNMESVIDSLLLIANHGCRIALDDFGTGYSSLAYLSRLPIHELKIDRSFINKMTSSRNDLEIVKNTLKLARTLNLETVAEGVEDAATLERLSELGCHRVQGYLFAKPMPVDEFCRWALQHTVDEKAGKGQ</sequence>
<dbReference type="Pfam" id="PF07696">
    <property type="entry name" value="7TMR-DISMED2"/>
    <property type="match status" value="1"/>
</dbReference>
<feature type="signal peptide" evidence="2">
    <location>
        <begin position="1"/>
        <end position="24"/>
    </location>
</feature>
<feature type="transmembrane region" description="Helical" evidence="1">
    <location>
        <begin position="304"/>
        <end position="328"/>
    </location>
</feature>
<dbReference type="CDD" id="cd01948">
    <property type="entry name" value="EAL"/>
    <property type="match status" value="1"/>
</dbReference>
<dbReference type="PANTHER" id="PTHR33121">
    <property type="entry name" value="CYCLIC DI-GMP PHOSPHODIESTERASE PDEF"/>
    <property type="match status" value="1"/>
</dbReference>
<evidence type="ECO:0000259" key="3">
    <source>
        <dbReference type="PROSITE" id="PS50883"/>
    </source>
</evidence>
<feature type="domain" description="EAL" evidence="3">
    <location>
        <begin position="597"/>
        <end position="850"/>
    </location>
</feature>
<dbReference type="InterPro" id="IPR001633">
    <property type="entry name" value="EAL_dom"/>
</dbReference>
<feature type="transmembrane region" description="Helical" evidence="1">
    <location>
        <begin position="281"/>
        <end position="298"/>
    </location>
</feature>
<gene>
    <name evidence="4" type="ORF">EZI54_06355</name>
</gene>
<feature type="transmembrane region" description="Helical" evidence="1">
    <location>
        <begin position="213"/>
        <end position="239"/>
    </location>
</feature>
<keyword evidence="2" id="KW-0732">Signal</keyword>
<dbReference type="Pfam" id="PF00990">
    <property type="entry name" value="GGDEF"/>
    <property type="match status" value="1"/>
</dbReference>
<dbReference type="InterPro" id="IPR029787">
    <property type="entry name" value="Nucleotide_cyclase"/>
</dbReference>
<accession>A0ABY1ZMM2</accession>
<dbReference type="PANTHER" id="PTHR33121:SF70">
    <property type="entry name" value="SIGNALING PROTEIN YKOW"/>
    <property type="match status" value="1"/>
</dbReference>
<evidence type="ECO:0000256" key="1">
    <source>
        <dbReference type="SAM" id="Phobius"/>
    </source>
</evidence>
<dbReference type="SUPFAM" id="SSF55073">
    <property type="entry name" value="Nucleotide cyclase"/>
    <property type="match status" value="1"/>
</dbReference>
<dbReference type="EMBL" id="SJDL01000007">
    <property type="protein sequence ID" value="TBW57656.1"/>
    <property type="molecule type" value="Genomic_DNA"/>
</dbReference>
<name>A0ABY1ZMM2_9GAMM</name>
<dbReference type="SMART" id="SM00052">
    <property type="entry name" value="EAL"/>
    <property type="match status" value="1"/>
</dbReference>
<feature type="chain" id="PRO_5046878760" evidence="2">
    <location>
        <begin position="25"/>
        <end position="859"/>
    </location>
</feature>
<proteinExistence type="predicted"/>
<dbReference type="Pfam" id="PF07695">
    <property type="entry name" value="7TMR-DISM_7TM"/>
    <property type="match status" value="1"/>
</dbReference>
<keyword evidence="1" id="KW-0472">Membrane</keyword>
<dbReference type="InterPro" id="IPR043128">
    <property type="entry name" value="Rev_trsase/Diguanyl_cyclase"/>
</dbReference>
<evidence type="ECO:0000256" key="2">
    <source>
        <dbReference type="SAM" id="SignalP"/>
    </source>
</evidence>
<dbReference type="Pfam" id="PF00563">
    <property type="entry name" value="EAL"/>
    <property type="match status" value="1"/>
</dbReference>
<dbReference type="InterPro" id="IPR011623">
    <property type="entry name" value="7TMR_DISM_rcpt_extracell_dom1"/>
</dbReference>
<dbReference type="Proteomes" id="UP000313645">
    <property type="component" value="Unassembled WGS sequence"/>
</dbReference>
<dbReference type="InterPro" id="IPR035919">
    <property type="entry name" value="EAL_sf"/>
</dbReference>
<evidence type="ECO:0000313" key="5">
    <source>
        <dbReference type="Proteomes" id="UP000313645"/>
    </source>
</evidence>
<keyword evidence="1" id="KW-0812">Transmembrane</keyword>
<feature type="transmembrane region" description="Helical" evidence="1">
    <location>
        <begin position="335"/>
        <end position="355"/>
    </location>
</feature>
<dbReference type="SMART" id="SM00267">
    <property type="entry name" value="GGDEF"/>
    <property type="match status" value="1"/>
</dbReference>
<dbReference type="Gene3D" id="2.60.40.2380">
    <property type="match status" value="1"/>
</dbReference>
<dbReference type="Gene3D" id="3.30.70.270">
    <property type="match status" value="1"/>
</dbReference>
<keyword evidence="1" id="KW-1133">Transmembrane helix</keyword>
<dbReference type="InterPro" id="IPR000160">
    <property type="entry name" value="GGDEF_dom"/>
</dbReference>
<dbReference type="Gene3D" id="3.20.20.450">
    <property type="entry name" value="EAL domain"/>
    <property type="match status" value="1"/>
</dbReference>
<dbReference type="SUPFAM" id="SSF141868">
    <property type="entry name" value="EAL domain-like"/>
    <property type="match status" value="1"/>
</dbReference>
<comment type="caution">
    <text evidence="4">The sequence shown here is derived from an EMBL/GenBank/DDBJ whole genome shotgun (WGS) entry which is preliminary data.</text>
</comment>
<feature type="transmembrane region" description="Helical" evidence="1">
    <location>
        <begin position="245"/>
        <end position="269"/>
    </location>
</feature>
<evidence type="ECO:0000313" key="4">
    <source>
        <dbReference type="EMBL" id="TBW57656.1"/>
    </source>
</evidence>
<protein>
    <submittedName>
        <fullName evidence="4">EAL domain-containing protein</fullName>
    </submittedName>
</protein>